<dbReference type="AlphaFoldDB" id="A0A327ZZF6"/>
<evidence type="ECO:0000256" key="1">
    <source>
        <dbReference type="SAM" id="Phobius"/>
    </source>
</evidence>
<organism evidence="2 3">
    <name type="scientific">Macrococcoides bohemicum</name>
    <dbReference type="NCBI Taxonomy" id="1903056"/>
    <lineage>
        <taxon>Bacteria</taxon>
        <taxon>Bacillati</taxon>
        <taxon>Bacillota</taxon>
        <taxon>Bacilli</taxon>
        <taxon>Bacillales</taxon>
        <taxon>Staphylococcaceae</taxon>
        <taxon>Macrococcoides</taxon>
    </lineage>
</organism>
<name>A0A327ZZF6_9STAP</name>
<dbReference type="RefSeq" id="WP_111744480.1">
    <property type="nucleotide sequence ID" value="NZ_CM009973.1"/>
</dbReference>
<geneLocation type="plasmid" evidence="3">
    <name>pzkmb2</name>
</geneLocation>
<gene>
    <name evidence="2" type="ORF">BHX94_12560</name>
</gene>
<accession>A0A327ZZF6</accession>
<proteinExistence type="predicted"/>
<evidence type="ECO:0000313" key="2">
    <source>
        <dbReference type="EMBL" id="RAK47681.1"/>
    </source>
</evidence>
<protein>
    <submittedName>
        <fullName evidence="2">Uncharacterized protein</fullName>
    </submittedName>
</protein>
<comment type="caution">
    <text evidence="2">The sequence shown here is derived from an EMBL/GenBank/DDBJ whole genome shotgun (WGS) entry which is preliminary data.</text>
</comment>
<keyword evidence="2" id="KW-0614">Plasmid</keyword>
<sequence length="59" mass="6521">MEVILIAIAIISFILSLSLFTVEIFKGGITKGNFKSTYIFLFIFVITIAGYLFLINGGK</sequence>
<keyword evidence="1" id="KW-1133">Transmembrane helix</keyword>
<evidence type="ECO:0000313" key="3">
    <source>
        <dbReference type="Proteomes" id="UP000249579"/>
    </source>
</evidence>
<reference evidence="2 3" key="1">
    <citation type="journal article" date="2018" name="Front. Microbiol.">
        <title>Description and Comparative Genomics of Macrococcus caseolyticus subsp. hominis subsp. nov., Macrococcus goetzii sp. nov., Macrococcus epidermidis sp. nov., and Macrococcus bohemicus sp. nov., Novel Macrococci From Human Clinical Material With Virulence Potential and Suspected Uptake of Foreign DNA by Natural Transformation.</title>
        <authorList>
            <person name="Maslanova I."/>
            <person name="Wertheimer Z."/>
            <person name="Sedlacek I."/>
            <person name="Svec P."/>
            <person name="Indrakova A."/>
            <person name="Kovarovic V."/>
            <person name="Schumann P."/>
            <person name="Sproer C."/>
            <person name="Kralova S."/>
            <person name="Sedo O."/>
            <person name="Kristofova L."/>
            <person name="Vrbovska V."/>
            <person name="Fuzik T."/>
            <person name="Petras P."/>
            <person name="Zdrahal Z."/>
            <person name="Ruzickova V."/>
            <person name="Doskar J."/>
            <person name="Pantucek R."/>
        </authorList>
    </citation>
    <scope>NUCLEOTIDE SEQUENCE [LARGE SCALE GENOMIC DNA]</scope>
    <source>
        <strain evidence="2 3">03/115</strain>
        <plasmid evidence="2">pZKMB2</plasmid>
    </source>
</reference>
<dbReference type="EMBL" id="PZJG01000031">
    <property type="protein sequence ID" value="RAK47681.1"/>
    <property type="molecule type" value="Genomic_DNA"/>
</dbReference>
<keyword evidence="1" id="KW-0812">Transmembrane</keyword>
<dbReference type="Proteomes" id="UP000249579">
    <property type="component" value="Plasmid pZKMB2"/>
</dbReference>
<feature type="transmembrane region" description="Helical" evidence="1">
    <location>
        <begin position="37"/>
        <end position="55"/>
    </location>
</feature>
<feature type="transmembrane region" description="Helical" evidence="1">
    <location>
        <begin position="6"/>
        <end position="25"/>
    </location>
</feature>
<keyword evidence="1" id="KW-0472">Membrane</keyword>